<gene>
    <name evidence="1" type="ORF">MACH08_19510</name>
</gene>
<organism evidence="1 2">
    <name type="scientific">Oceanobacillus kimchii</name>
    <dbReference type="NCBI Taxonomy" id="746691"/>
    <lineage>
        <taxon>Bacteria</taxon>
        <taxon>Bacillati</taxon>
        <taxon>Bacillota</taxon>
        <taxon>Bacilli</taxon>
        <taxon>Bacillales</taxon>
        <taxon>Bacillaceae</taxon>
        <taxon>Oceanobacillus</taxon>
    </lineage>
</organism>
<accession>A0ABQ5TJ39</accession>
<dbReference type="EMBL" id="BSKO01000001">
    <property type="protein sequence ID" value="GLO66167.1"/>
    <property type="molecule type" value="Genomic_DNA"/>
</dbReference>
<comment type="caution">
    <text evidence="1">The sequence shown here is derived from an EMBL/GenBank/DDBJ whole genome shotgun (WGS) entry which is preliminary data.</text>
</comment>
<name>A0ABQ5TJ39_9BACI</name>
<dbReference type="RefSeq" id="WP_317958049.1">
    <property type="nucleotide sequence ID" value="NZ_BSKO01000001.1"/>
</dbReference>
<sequence length="83" mass="10027">MNILKDAIRLDKKYKAVSLDLFDIQNDQQRIIDEIKFQMELLKYSRGLTDEELDEEGYTDKQIERMKNTAIKHMQSFIDKWDK</sequence>
<evidence type="ECO:0008006" key="3">
    <source>
        <dbReference type="Google" id="ProtNLM"/>
    </source>
</evidence>
<protein>
    <recommendedName>
        <fullName evidence="3">Phage protein</fullName>
    </recommendedName>
</protein>
<keyword evidence="2" id="KW-1185">Reference proteome</keyword>
<proteinExistence type="predicted"/>
<evidence type="ECO:0000313" key="2">
    <source>
        <dbReference type="Proteomes" id="UP001275436"/>
    </source>
</evidence>
<dbReference type="Proteomes" id="UP001275436">
    <property type="component" value="Unassembled WGS sequence"/>
</dbReference>
<reference evidence="1 2" key="1">
    <citation type="submission" date="2023-02" db="EMBL/GenBank/DDBJ databases">
        <title>Oceanobacillus kimchii IFOP_LL358 isolated form Alexandrium catenella lab strain.</title>
        <authorList>
            <person name="Gajardo G."/>
            <person name="Ueki S."/>
            <person name="Maruyama F."/>
        </authorList>
    </citation>
    <scope>NUCLEOTIDE SEQUENCE [LARGE SCALE GENOMIC DNA]</scope>
    <source>
        <strain evidence="1 2">IFOP_LL358</strain>
    </source>
</reference>
<evidence type="ECO:0000313" key="1">
    <source>
        <dbReference type="EMBL" id="GLO66167.1"/>
    </source>
</evidence>